<dbReference type="AlphaFoldDB" id="A0A194QZP2"/>
<keyword evidence="1" id="KW-0472">Membrane</keyword>
<keyword evidence="1" id="KW-0812">Transmembrane</keyword>
<dbReference type="InParanoid" id="A0A194QZP2"/>
<dbReference type="EMBL" id="KQ460890">
    <property type="protein sequence ID" value="KPJ11013.1"/>
    <property type="molecule type" value="Genomic_DNA"/>
</dbReference>
<feature type="transmembrane region" description="Helical" evidence="1">
    <location>
        <begin position="64"/>
        <end position="89"/>
    </location>
</feature>
<sequence>MDVDSLSKLEEMLKTVDGDKTPSRKELLEMLEQSEMEEEMKENLRGMLSGNVPQLFGSYGSGTYLGILFVLIIFGVLCKCSFGGGWLLVKNIMTDVLKNVVYAQF</sequence>
<keyword evidence="3" id="KW-1185">Reference proteome</keyword>
<proteinExistence type="predicted"/>
<name>A0A194QZP2_PAPMA</name>
<evidence type="ECO:0000256" key="1">
    <source>
        <dbReference type="SAM" id="Phobius"/>
    </source>
</evidence>
<reference evidence="2 3" key="1">
    <citation type="journal article" date="2015" name="Nat. Commun.">
        <title>Outbred genome sequencing and CRISPR/Cas9 gene editing in butterflies.</title>
        <authorList>
            <person name="Li X."/>
            <person name="Fan D."/>
            <person name="Zhang W."/>
            <person name="Liu G."/>
            <person name="Zhang L."/>
            <person name="Zhao L."/>
            <person name="Fang X."/>
            <person name="Chen L."/>
            <person name="Dong Y."/>
            <person name="Chen Y."/>
            <person name="Ding Y."/>
            <person name="Zhao R."/>
            <person name="Feng M."/>
            <person name="Zhu Y."/>
            <person name="Feng Y."/>
            <person name="Jiang X."/>
            <person name="Zhu D."/>
            <person name="Xiang H."/>
            <person name="Feng X."/>
            <person name="Li S."/>
            <person name="Wang J."/>
            <person name="Zhang G."/>
            <person name="Kronforst M.R."/>
            <person name="Wang W."/>
        </authorList>
    </citation>
    <scope>NUCLEOTIDE SEQUENCE [LARGE SCALE GENOMIC DNA]</scope>
    <source>
        <strain evidence="2">Ya'a_city_454_Pm</strain>
        <tissue evidence="2">Whole body</tissue>
    </source>
</reference>
<organism evidence="2 3">
    <name type="scientific">Papilio machaon</name>
    <name type="common">Old World swallowtail butterfly</name>
    <dbReference type="NCBI Taxonomy" id="76193"/>
    <lineage>
        <taxon>Eukaryota</taxon>
        <taxon>Metazoa</taxon>
        <taxon>Ecdysozoa</taxon>
        <taxon>Arthropoda</taxon>
        <taxon>Hexapoda</taxon>
        <taxon>Insecta</taxon>
        <taxon>Pterygota</taxon>
        <taxon>Neoptera</taxon>
        <taxon>Endopterygota</taxon>
        <taxon>Lepidoptera</taxon>
        <taxon>Glossata</taxon>
        <taxon>Ditrysia</taxon>
        <taxon>Papilionoidea</taxon>
        <taxon>Papilionidae</taxon>
        <taxon>Papilioninae</taxon>
        <taxon>Papilio</taxon>
    </lineage>
</organism>
<accession>A0A194QZP2</accession>
<protein>
    <submittedName>
        <fullName evidence="2">Uncharacterized protein</fullName>
    </submittedName>
</protein>
<gene>
    <name evidence="2" type="ORF">RR48_10193</name>
</gene>
<evidence type="ECO:0000313" key="3">
    <source>
        <dbReference type="Proteomes" id="UP000053240"/>
    </source>
</evidence>
<dbReference type="Proteomes" id="UP000053240">
    <property type="component" value="Unassembled WGS sequence"/>
</dbReference>
<evidence type="ECO:0000313" key="2">
    <source>
        <dbReference type="EMBL" id="KPJ11013.1"/>
    </source>
</evidence>
<keyword evidence="1" id="KW-1133">Transmembrane helix</keyword>